<dbReference type="Pfam" id="PF03107">
    <property type="entry name" value="C1_2"/>
    <property type="match status" value="2"/>
</dbReference>
<dbReference type="InterPro" id="IPR004146">
    <property type="entry name" value="DC1"/>
</dbReference>
<reference evidence="3 4" key="1">
    <citation type="journal article" date="2023" name="G3 (Bethesda)">
        <title>A chromosome-length genome assembly and annotation of blackberry (Rubus argutus, cv. 'Hillquist').</title>
        <authorList>
            <person name="Bruna T."/>
            <person name="Aryal R."/>
            <person name="Dudchenko O."/>
            <person name="Sargent D.J."/>
            <person name="Mead D."/>
            <person name="Buti M."/>
            <person name="Cavallini A."/>
            <person name="Hytonen T."/>
            <person name="Andres J."/>
            <person name="Pham M."/>
            <person name="Weisz D."/>
            <person name="Mascagni F."/>
            <person name="Usai G."/>
            <person name="Natali L."/>
            <person name="Bassil N."/>
            <person name="Fernandez G.E."/>
            <person name="Lomsadze A."/>
            <person name="Armour M."/>
            <person name="Olukolu B."/>
            <person name="Poorten T."/>
            <person name="Britton C."/>
            <person name="Davik J."/>
            <person name="Ashrafi H."/>
            <person name="Aiden E.L."/>
            <person name="Borodovsky M."/>
            <person name="Worthington M."/>
        </authorList>
    </citation>
    <scope>NUCLEOTIDE SEQUENCE [LARGE SCALE GENOMIC DNA]</scope>
    <source>
        <strain evidence="3">PI 553951</strain>
    </source>
</reference>
<dbReference type="SUPFAM" id="SSF57889">
    <property type="entry name" value="Cysteine-rich domain"/>
    <property type="match status" value="1"/>
</dbReference>
<dbReference type="EMBL" id="JBEDUW010000006">
    <property type="protein sequence ID" value="KAK9921725.1"/>
    <property type="molecule type" value="Genomic_DNA"/>
</dbReference>
<name>A0AAW1WA25_RUBAR</name>
<feature type="domain" description="DC1" evidence="2">
    <location>
        <begin position="76"/>
        <end position="118"/>
    </location>
</feature>
<gene>
    <name evidence="3" type="ORF">M0R45_030224</name>
</gene>
<evidence type="ECO:0000313" key="3">
    <source>
        <dbReference type="EMBL" id="KAK9921725.1"/>
    </source>
</evidence>
<accession>A0AAW1WA25</accession>
<dbReference type="Proteomes" id="UP001457282">
    <property type="component" value="Unassembled WGS sequence"/>
</dbReference>
<dbReference type="InterPro" id="IPR046349">
    <property type="entry name" value="C1-like_sf"/>
</dbReference>
<evidence type="ECO:0000256" key="1">
    <source>
        <dbReference type="ARBA" id="ARBA00022737"/>
    </source>
</evidence>
<protein>
    <recommendedName>
        <fullName evidence="2">DC1 domain-containing protein</fullName>
    </recommendedName>
</protein>
<dbReference type="PANTHER" id="PTHR46288">
    <property type="entry name" value="PHORBOL-ESTER/DAG-TYPE DOMAIN-CONTAINING PROTEIN"/>
    <property type="match status" value="1"/>
</dbReference>
<evidence type="ECO:0000313" key="4">
    <source>
        <dbReference type="Proteomes" id="UP001457282"/>
    </source>
</evidence>
<proteinExistence type="predicted"/>
<sequence>MDQLHHLRHHEHPLMFKEEAHKEIEDGAAVPAGGTFLCAACGELVLGSSYTCNQCSQFVLHKTCAELPRVISHLIHRKHPLILLPNRYYYCDVCCGNRRRLQSYKCRQCDFNLDIQCASNLSNIKYAEHFSHEHILIFREEKEKENAGSLVFVMVAESQWSVQAIVAEGLTALTLSINHVWSCPLRSSTGCTPNTHLFSAKRQHEYAAVIPVTKTAAADSLTVASNVTSTLTSNVLPIKTP</sequence>
<keyword evidence="4" id="KW-1185">Reference proteome</keyword>
<keyword evidence="1" id="KW-0677">Repeat</keyword>
<evidence type="ECO:0000259" key="2">
    <source>
        <dbReference type="Pfam" id="PF03107"/>
    </source>
</evidence>
<dbReference type="AlphaFoldDB" id="A0AAW1WA25"/>
<feature type="domain" description="DC1" evidence="2">
    <location>
        <begin position="9"/>
        <end position="65"/>
    </location>
</feature>
<dbReference type="PANTHER" id="PTHR46288:SF27">
    <property type="entry name" value="CYSTEINE_HISTIDINE-RICH C1 DOMAIN FAMILY PROTEIN"/>
    <property type="match status" value="1"/>
</dbReference>
<comment type="caution">
    <text evidence="3">The sequence shown here is derived from an EMBL/GenBank/DDBJ whole genome shotgun (WGS) entry which is preliminary data.</text>
</comment>
<organism evidence="3 4">
    <name type="scientific">Rubus argutus</name>
    <name type="common">Southern blackberry</name>
    <dbReference type="NCBI Taxonomy" id="59490"/>
    <lineage>
        <taxon>Eukaryota</taxon>
        <taxon>Viridiplantae</taxon>
        <taxon>Streptophyta</taxon>
        <taxon>Embryophyta</taxon>
        <taxon>Tracheophyta</taxon>
        <taxon>Spermatophyta</taxon>
        <taxon>Magnoliopsida</taxon>
        <taxon>eudicotyledons</taxon>
        <taxon>Gunneridae</taxon>
        <taxon>Pentapetalae</taxon>
        <taxon>rosids</taxon>
        <taxon>fabids</taxon>
        <taxon>Rosales</taxon>
        <taxon>Rosaceae</taxon>
        <taxon>Rosoideae</taxon>
        <taxon>Rosoideae incertae sedis</taxon>
        <taxon>Rubus</taxon>
    </lineage>
</organism>